<sequence length="50" mass="5948">MKKKEHKDESILDKAKDAVDKYAHKDTHKKKEDESFLDKAKDAMDKYTKH</sequence>
<proteinExistence type="predicted"/>
<feature type="region of interest" description="Disordered" evidence="1">
    <location>
        <begin position="1"/>
        <end position="50"/>
    </location>
</feature>
<evidence type="ECO:0000313" key="3">
    <source>
        <dbReference type="Proteomes" id="UP000198211"/>
    </source>
</evidence>
<accession>A0A225VY72</accession>
<evidence type="ECO:0000313" key="2">
    <source>
        <dbReference type="EMBL" id="OWZ10305.1"/>
    </source>
</evidence>
<name>A0A225VY72_9STRA</name>
<dbReference type="Proteomes" id="UP000198211">
    <property type="component" value="Unassembled WGS sequence"/>
</dbReference>
<evidence type="ECO:0000256" key="1">
    <source>
        <dbReference type="SAM" id="MobiDB-lite"/>
    </source>
</evidence>
<reference evidence="3" key="1">
    <citation type="submission" date="2017-03" db="EMBL/GenBank/DDBJ databases">
        <title>Phytopthora megakarya and P. palmivora, two closely related causual agents of cacao black pod achieved similar genome size and gene model numbers by different mechanisms.</title>
        <authorList>
            <person name="Ali S."/>
            <person name="Shao J."/>
            <person name="Larry D.J."/>
            <person name="Kronmiller B."/>
            <person name="Shen D."/>
            <person name="Strem M.D."/>
            <person name="Melnick R.L."/>
            <person name="Guiltinan M.J."/>
            <person name="Tyler B.M."/>
            <person name="Meinhardt L.W."/>
            <person name="Bailey B.A."/>
        </authorList>
    </citation>
    <scope>NUCLEOTIDE SEQUENCE [LARGE SCALE GENOMIC DNA]</scope>
    <source>
        <strain evidence="3">zdho120</strain>
    </source>
</reference>
<gene>
    <name evidence="2" type="ORF">PHMEG_00016859</name>
</gene>
<comment type="caution">
    <text evidence="2">The sequence shown here is derived from an EMBL/GenBank/DDBJ whole genome shotgun (WGS) entry which is preliminary data.</text>
</comment>
<dbReference type="EMBL" id="NBNE01002488">
    <property type="protein sequence ID" value="OWZ10305.1"/>
    <property type="molecule type" value="Genomic_DNA"/>
</dbReference>
<protein>
    <submittedName>
        <fullName evidence="2">Uncharacterized protein</fullName>
    </submittedName>
</protein>
<keyword evidence="3" id="KW-1185">Reference proteome</keyword>
<dbReference type="OrthoDB" id="120490at2759"/>
<organism evidence="2 3">
    <name type="scientific">Phytophthora megakarya</name>
    <dbReference type="NCBI Taxonomy" id="4795"/>
    <lineage>
        <taxon>Eukaryota</taxon>
        <taxon>Sar</taxon>
        <taxon>Stramenopiles</taxon>
        <taxon>Oomycota</taxon>
        <taxon>Peronosporomycetes</taxon>
        <taxon>Peronosporales</taxon>
        <taxon>Peronosporaceae</taxon>
        <taxon>Phytophthora</taxon>
    </lineage>
</organism>
<dbReference type="AlphaFoldDB" id="A0A225VY72"/>